<evidence type="ECO:0000256" key="2">
    <source>
        <dbReference type="ARBA" id="ARBA00022737"/>
    </source>
</evidence>
<dbReference type="Gene3D" id="3.30.1600.10">
    <property type="entry name" value="SIR2/SIRT2 'Small Domain"/>
    <property type="match status" value="1"/>
</dbReference>
<gene>
    <name evidence="8" type="ORF">CYMTET_8221</name>
</gene>
<dbReference type="Proteomes" id="UP001190700">
    <property type="component" value="Unassembled WGS sequence"/>
</dbReference>
<keyword evidence="6" id="KW-0862">Zinc</keyword>
<evidence type="ECO:0000313" key="9">
    <source>
        <dbReference type="Proteomes" id="UP001190700"/>
    </source>
</evidence>
<keyword evidence="6" id="KW-0479">Metal-binding</keyword>
<feature type="active site" description="Proton acceptor" evidence="6">
    <location>
        <position position="619"/>
    </location>
</feature>
<dbReference type="EMBL" id="LGRX02002496">
    <property type="protein sequence ID" value="KAK3284111.1"/>
    <property type="molecule type" value="Genomic_DNA"/>
</dbReference>
<evidence type="ECO:0000256" key="1">
    <source>
        <dbReference type="ARBA" id="ARBA00022679"/>
    </source>
</evidence>
<evidence type="ECO:0000259" key="7">
    <source>
        <dbReference type="PROSITE" id="PS50305"/>
    </source>
</evidence>
<feature type="repeat" description="ANK" evidence="5">
    <location>
        <begin position="150"/>
        <end position="182"/>
    </location>
</feature>
<keyword evidence="9" id="KW-1185">Reference proteome</keyword>
<evidence type="ECO:0000256" key="3">
    <source>
        <dbReference type="ARBA" id="ARBA00023027"/>
    </source>
</evidence>
<dbReference type="PROSITE" id="PS50305">
    <property type="entry name" value="SIRTUIN"/>
    <property type="match status" value="1"/>
</dbReference>
<dbReference type="PROSITE" id="PS50088">
    <property type="entry name" value="ANK_REPEAT"/>
    <property type="match status" value="4"/>
</dbReference>
<feature type="repeat" description="ANK" evidence="5">
    <location>
        <begin position="263"/>
        <end position="295"/>
    </location>
</feature>
<organism evidence="8 9">
    <name type="scientific">Cymbomonas tetramitiformis</name>
    <dbReference type="NCBI Taxonomy" id="36881"/>
    <lineage>
        <taxon>Eukaryota</taxon>
        <taxon>Viridiplantae</taxon>
        <taxon>Chlorophyta</taxon>
        <taxon>Pyramimonadophyceae</taxon>
        <taxon>Pyramimonadales</taxon>
        <taxon>Pyramimonadaceae</taxon>
        <taxon>Cymbomonas</taxon>
    </lineage>
</organism>
<dbReference type="InterPro" id="IPR026590">
    <property type="entry name" value="Ssirtuin_cat_dom"/>
</dbReference>
<feature type="binding site" evidence="6">
    <location>
        <position position="630"/>
    </location>
    <ligand>
        <name>Zn(2+)</name>
        <dbReference type="ChEBI" id="CHEBI:29105"/>
    </ligand>
</feature>
<evidence type="ECO:0000313" key="8">
    <source>
        <dbReference type="EMBL" id="KAK3284111.1"/>
    </source>
</evidence>
<evidence type="ECO:0000256" key="4">
    <source>
        <dbReference type="ARBA" id="ARBA00023043"/>
    </source>
</evidence>
<accession>A0AAE0GU17</accession>
<dbReference type="Pfam" id="PF12796">
    <property type="entry name" value="Ank_2"/>
    <property type="match status" value="3"/>
</dbReference>
<dbReference type="PROSITE" id="PS50297">
    <property type="entry name" value="ANK_REP_REGION"/>
    <property type="match status" value="4"/>
</dbReference>
<evidence type="ECO:0000256" key="5">
    <source>
        <dbReference type="PROSITE-ProRule" id="PRU00023"/>
    </source>
</evidence>
<name>A0AAE0GU17_9CHLO</name>
<feature type="binding site" evidence="6">
    <location>
        <position position="627"/>
    </location>
    <ligand>
        <name>Zn(2+)</name>
        <dbReference type="ChEBI" id="CHEBI:29105"/>
    </ligand>
</feature>
<dbReference type="GO" id="GO:0070403">
    <property type="term" value="F:NAD+ binding"/>
    <property type="evidence" value="ECO:0007669"/>
    <property type="project" value="InterPro"/>
</dbReference>
<keyword evidence="1" id="KW-0808">Transferase</keyword>
<dbReference type="Gene3D" id="1.25.40.20">
    <property type="entry name" value="Ankyrin repeat-containing domain"/>
    <property type="match status" value="3"/>
</dbReference>
<dbReference type="PANTHER" id="PTHR24198">
    <property type="entry name" value="ANKYRIN REPEAT AND PROTEIN KINASE DOMAIN-CONTAINING PROTEIN"/>
    <property type="match status" value="1"/>
</dbReference>
<sequence>MPIQSMLRLVLRCKHPLTEIVFPALVSLRLRLPIFCPFFVVKLVARIRDAEGNTPFLLACSRGDQTALSVLLSTDPLVTNRDGCNGLHLACYSGHYPCVTWILDNVGQLACTATKFSGLTALHIAACDGHFESVRALLDHGVLVDAQSPQGQTALLMACCNGHEECVRLLLDAGADALIRTGGGLDGCLKLATRNGYLNCVEVLLQEGKHVQNPSDSSNLLKLLQLGDRKNRCALHFASLDGHVDIARILIEAGAEVDAVSVDGATPLHLAAAAGHFHVVKLLLQNHANTTRADAFGSVPLHEACSRRHPQVIKELLSSRSPAEVWDQTQAQDNDGLTPLHKVCQPDPEVAHRPVGDATQADLSLNLLFDAGADPNSTDYGEATALHILCFSSAQPGSLILARRLLDAGADPFAEFEHGWNAFHILHNTPSASDELLEMLTSHTEEHSPERLHGLEWDKRRVVKNTNYLLRRGPHNRIPLEQRQGVLGGNCTLQGFADYLMQFSSKYGRQPRVVVLTGAGISVSAGIPDFRSPTTGLYASAAFRNAFSLECLVEQPEVFYAMCHDVMLPVAQGKFRPTAAHRFQHLLHQHGLLHRVYTQNIDTFERIVGVPEEKLVASHGSFETAYCMSCGEAADMAEFWRVVETRGVPRCSQCCTGIIRPSITFFGEGLPTRFAELSAVDMAQADALIVMGTSLLVYPFAALVNQVPLLTPRLLINKEKTGVFRGIPSAEDDALITGNEGASTYNYRDVAYVGDCDDGVRKLESCLGWS</sequence>
<dbReference type="Pfam" id="PF00023">
    <property type="entry name" value="Ank"/>
    <property type="match status" value="1"/>
</dbReference>
<dbReference type="PRINTS" id="PR01415">
    <property type="entry name" value="ANKYRIN"/>
</dbReference>
<proteinExistence type="predicted"/>
<feature type="repeat" description="ANK" evidence="5">
    <location>
        <begin position="117"/>
        <end position="149"/>
    </location>
</feature>
<keyword evidence="4 5" id="KW-0040">ANK repeat</keyword>
<dbReference type="GO" id="GO:0046872">
    <property type="term" value="F:metal ion binding"/>
    <property type="evidence" value="ECO:0007669"/>
    <property type="project" value="UniProtKB-KW"/>
</dbReference>
<feature type="repeat" description="ANK" evidence="5">
    <location>
        <begin position="230"/>
        <end position="262"/>
    </location>
</feature>
<feature type="domain" description="Deacetylase sirtuin-type" evidence="7">
    <location>
        <begin position="490"/>
        <end position="770"/>
    </location>
</feature>
<dbReference type="InterPro" id="IPR002110">
    <property type="entry name" value="Ankyrin_rpt"/>
</dbReference>
<evidence type="ECO:0000256" key="6">
    <source>
        <dbReference type="PROSITE-ProRule" id="PRU00236"/>
    </source>
</evidence>
<dbReference type="SMART" id="SM00248">
    <property type="entry name" value="ANK"/>
    <property type="match status" value="10"/>
</dbReference>
<dbReference type="Gene3D" id="3.40.50.1220">
    <property type="entry name" value="TPP-binding domain"/>
    <property type="match status" value="1"/>
</dbReference>
<dbReference type="SUPFAM" id="SSF52467">
    <property type="entry name" value="DHS-like NAD/FAD-binding domain"/>
    <property type="match status" value="1"/>
</dbReference>
<dbReference type="SUPFAM" id="SSF48403">
    <property type="entry name" value="Ankyrin repeat"/>
    <property type="match status" value="1"/>
</dbReference>
<keyword evidence="3" id="KW-0520">NAD</keyword>
<dbReference type="InterPro" id="IPR036770">
    <property type="entry name" value="Ankyrin_rpt-contain_sf"/>
</dbReference>
<feature type="binding site" evidence="6">
    <location>
        <position position="655"/>
    </location>
    <ligand>
        <name>Zn(2+)</name>
        <dbReference type="ChEBI" id="CHEBI:29105"/>
    </ligand>
</feature>
<dbReference type="InterPro" id="IPR029035">
    <property type="entry name" value="DHS-like_NAD/FAD-binding_dom"/>
</dbReference>
<reference evidence="8 9" key="1">
    <citation type="journal article" date="2015" name="Genome Biol. Evol.">
        <title>Comparative Genomics of a Bacterivorous Green Alga Reveals Evolutionary Causalities and Consequences of Phago-Mixotrophic Mode of Nutrition.</title>
        <authorList>
            <person name="Burns J.A."/>
            <person name="Paasch A."/>
            <person name="Narechania A."/>
            <person name="Kim E."/>
        </authorList>
    </citation>
    <scope>NUCLEOTIDE SEQUENCE [LARGE SCALE GENOMIC DNA]</scope>
    <source>
        <strain evidence="8 9">PLY_AMNH</strain>
    </source>
</reference>
<dbReference type="PANTHER" id="PTHR24198:SF193">
    <property type="match status" value="1"/>
</dbReference>
<feature type="binding site" evidence="6">
    <location>
        <position position="651"/>
    </location>
    <ligand>
        <name>Zn(2+)</name>
        <dbReference type="ChEBI" id="CHEBI:29105"/>
    </ligand>
</feature>
<comment type="caution">
    <text evidence="8">The sequence shown here is derived from an EMBL/GenBank/DDBJ whole genome shotgun (WGS) entry which is preliminary data.</text>
</comment>
<dbReference type="AlphaFoldDB" id="A0AAE0GU17"/>
<dbReference type="GO" id="GO:0016740">
    <property type="term" value="F:transferase activity"/>
    <property type="evidence" value="ECO:0007669"/>
    <property type="project" value="UniProtKB-KW"/>
</dbReference>
<dbReference type="InterPro" id="IPR003000">
    <property type="entry name" value="Sirtuin"/>
</dbReference>
<keyword evidence="2" id="KW-0677">Repeat</keyword>
<dbReference type="InterPro" id="IPR026591">
    <property type="entry name" value="Sirtuin_cat_small_dom_sf"/>
</dbReference>
<dbReference type="Pfam" id="PF02146">
    <property type="entry name" value="SIR2"/>
    <property type="match status" value="1"/>
</dbReference>
<protein>
    <recommendedName>
        <fullName evidence="7">Deacetylase sirtuin-type domain-containing protein</fullName>
    </recommendedName>
</protein>